<gene>
    <name evidence="8" type="ORF">ACFFSA_36005</name>
</gene>
<evidence type="ECO:0000256" key="5">
    <source>
        <dbReference type="ARBA" id="ARBA00022825"/>
    </source>
</evidence>
<dbReference type="InterPro" id="IPR045437">
    <property type="entry name" value="EAD8"/>
</dbReference>
<evidence type="ECO:0000313" key="8">
    <source>
        <dbReference type="EMBL" id="MFB9628514.1"/>
    </source>
</evidence>
<organism evidence="8 9">
    <name type="scientific">Nonomuraea helvata</name>
    <dbReference type="NCBI Taxonomy" id="37484"/>
    <lineage>
        <taxon>Bacteria</taxon>
        <taxon>Bacillati</taxon>
        <taxon>Actinomycetota</taxon>
        <taxon>Actinomycetes</taxon>
        <taxon>Streptosporangiales</taxon>
        <taxon>Streptosporangiaceae</taxon>
        <taxon>Nonomuraea</taxon>
    </lineage>
</organism>
<dbReference type="Pfam" id="PF13365">
    <property type="entry name" value="Trypsin_2"/>
    <property type="match status" value="1"/>
</dbReference>
<keyword evidence="2 6" id="KW-0645">Protease</keyword>
<comment type="caution">
    <text evidence="8">The sequence shown here is derived from an EMBL/GenBank/DDBJ whole genome shotgun (WGS) entry which is preliminary data.</text>
</comment>
<evidence type="ECO:0000256" key="4">
    <source>
        <dbReference type="ARBA" id="ARBA00022801"/>
    </source>
</evidence>
<keyword evidence="4 6" id="KW-0378">Hydrolase</keyword>
<comment type="similarity">
    <text evidence="1 6">Belongs to the peptidase S1B family.</text>
</comment>
<keyword evidence="3" id="KW-0732">Signal</keyword>
<dbReference type="InterPro" id="IPR009003">
    <property type="entry name" value="Peptidase_S1_PA"/>
</dbReference>
<dbReference type="InterPro" id="IPR008256">
    <property type="entry name" value="Peptidase_S1B"/>
</dbReference>
<protein>
    <recommendedName>
        <fullName evidence="6">Serine protease</fullName>
        <ecNumber evidence="6">3.4.21.-</ecNumber>
    </recommendedName>
</protein>
<evidence type="ECO:0000259" key="7">
    <source>
        <dbReference type="Pfam" id="PF19961"/>
    </source>
</evidence>
<evidence type="ECO:0000256" key="2">
    <source>
        <dbReference type="ARBA" id="ARBA00022670"/>
    </source>
</evidence>
<dbReference type="InterPro" id="IPR043504">
    <property type="entry name" value="Peptidase_S1_PA_chymotrypsin"/>
</dbReference>
<evidence type="ECO:0000256" key="1">
    <source>
        <dbReference type="ARBA" id="ARBA00008764"/>
    </source>
</evidence>
<dbReference type="PANTHER" id="PTHR14389">
    <property type="entry name" value="SI:CH1073-475A24.1"/>
    <property type="match status" value="1"/>
</dbReference>
<dbReference type="EC" id="3.4.21.-" evidence="6"/>
<feature type="domain" description="Effector-associated" evidence="7">
    <location>
        <begin position="52"/>
        <end position="151"/>
    </location>
</feature>
<dbReference type="Proteomes" id="UP001589532">
    <property type="component" value="Unassembled WGS sequence"/>
</dbReference>
<evidence type="ECO:0000313" key="9">
    <source>
        <dbReference type="Proteomes" id="UP001589532"/>
    </source>
</evidence>
<proteinExistence type="inferred from homology"/>
<accession>A0ABV5SA02</accession>
<name>A0ABV5SA02_9ACTN</name>
<dbReference type="Gene3D" id="2.40.10.10">
    <property type="entry name" value="Trypsin-like serine proteases"/>
    <property type="match status" value="2"/>
</dbReference>
<keyword evidence="5 6" id="KW-0720">Serine protease</keyword>
<dbReference type="PRINTS" id="PR00839">
    <property type="entry name" value="V8PROTEASE"/>
</dbReference>
<dbReference type="RefSeq" id="WP_344988484.1">
    <property type="nucleotide sequence ID" value="NZ_BAAAXV010000002.1"/>
</dbReference>
<dbReference type="EMBL" id="JBHMBW010000047">
    <property type="protein sequence ID" value="MFB9628514.1"/>
    <property type="molecule type" value="Genomic_DNA"/>
</dbReference>
<dbReference type="PANTHER" id="PTHR14389:SF3">
    <property type="entry name" value="PROTEIN FAM111A-LIKE"/>
    <property type="match status" value="1"/>
</dbReference>
<dbReference type="Pfam" id="PF19961">
    <property type="entry name" value="EAD8"/>
    <property type="match status" value="1"/>
</dbReference>
<keyword evidence="9" id="KW-1185">Reference proteome</keyword>
<dbReference type="SUPFAM" id="SSF50494">
    <property type="entry name" value="Trypsin-like serine proteases"/>
    <property type="match status" value="1"/>
</dbReference>
<reference evidence="8 9" key="1">
    <citation type="submission" date="2024-09" db="EMBL/GenBank/DDBJ databases">
        <authorList>
            <person name="Sun Q."/>
            <person name="Mori K."/>
        </authorList>
    </citation>
    <scope>NUCLEOTIDE SEQUENCE [LARGE SCALE GENOMIC DNA]</scope>
    <source>
        <strain evidence="8 9">JCM 3143</strain>
    </source>
</reference>
<evidence type="ECO:0000256" key="3">
    <source>
        <dbReference type="ARBA" id="ARBA00022729"/>
    </source>
</evidence>
<evidence type="ECO:0000256" key="6">
    <source>
        <dbReference type="RuleBase" id="RU004296"/>
    </source>
</evidence>
<sequence length="399" mass="44067">MSVVYDEPQVVYADAPVFGPRGNERIAHDSALRCPGLRAGPENAMSIRLDPEDFSRLSDLLGMLPDFRTVQNRVDFMTDVFAGSPRKDDVIASLNLDGTPRAVAVRVIERLQNFGQDEPGRETLGVLVNKTLAYMGGGDDADFLRELLRHYPLETKPTADLRALGDWRGRESPGQVHEKIIGENTLRDIAMLQLALDAARAVVRIATPTSLGTGFMITRDLLMTNNHVVADIRTAGRSHYQFNYQLDRWGLEAPVHTCKARADGAFYTNAELDFSVLELGDASYEFAPLALKAEQVRRDDRVNIIQHPGGHYKKISFQNNFVAYADARVIQYTTSTEPGSSGSPVCNNAFKVIGIHHSGGMLTEPSTQRRYLRNAGTTSIAILDDLRENAPEIAARLKG</sequence>